<accession>A0A251UMQ4</accession>
<organism evidence="4 5">
    <name type="scientific">Helianthus annuus</name>
    <name type="common">Common sunflower</name>
    <dbReference type="NCBI Taxonomy" id="4232"/>
    <lineage>
        <taxon>Eukaryota</taxon>
        <taxon>Viridiplantae</taxon>
        <taxon>Streptophyta</taxon>
        <taxon>Embryophyta</taxon>
        <taxon>Tracheophyta</taxon>
        <taxon>Spermatophyta</taxon>
        <taxon>Magnoliopsida</taxon>
        <taxon>eudicotyledons</taxon>
        <taxon>Gunneridae</taxon>
        <taxon>Pentapetalae</taxon>
        <taxon>asterids</taxon>
        <taxon>campanulids</taxon>
        <taxon>Asterales</taxon>
        <taxon>Asteraceae</taxon>
        <taxon>Asteroideae</taxon>
        <taxon>Heliantheae alliance</taxon>
        <taxon>Heliantheae</taxon>
        <taxon>Helianthus</taxon>
    </lineage>
</organism>
<dbReference type="EMBL" id="CM007894">
    <property type="protein sequence ID" value="OTG24042.1"/>
    <property type="molecule type" value="Genomic_DNA"/>
</dbReference>
<reference evidence="3 5" key="1">
    <citation type="journal article" date="2017" name="Nature">
        <title>The sunflower genome provides insights into oil metabolism, flowering and Asterid evolution.</title>
        <authorList>
            <person name="Badouin H."/>
            <person name="Gouzy J."/>
            <person name="Grassa C.J."/>
            <person name="Murat F."/>
            <person name="Staton S.E."/>
            <person name="Cottret L."/>
            <person name="Lelandais-Briere C."/>
            <person name="Owens G.L."/>
            <person name="Carrere S."/>
            <person name="Mayjonade B."/>
            <person name="Legrand L."/>
            <person name="Gill N."/>
            <person name="Kane N.C."/>
            <person name="Bowers J.E."/>
            <person name="Hubner S."/>
            <person name="Bellec A."/>
            <person name="Berard A."/>
            <person name="Berges H."/>
            <person name="Blanchet N."/>
            <person name="Boniface M.C."/>
            <person name="Brunel D."/>
            <person name="Catrice O."/>
            <person name="Chaidir N."/>
            <person name="Claudel C."/>
            <person name="Donnadieu C."/>
            <person name="Faraut T."/>
            <person name="Fievet G."/>
            <person name="Helmstetter N."/>
            <person name="King M."/>
            <person name="Knapp S.J."/>
            <person name="Lai Z."/>
            <person name="Le Paslier M.C."/>
            <person name="Lippi Y."/>
            <person name="Lorenzon L."/>
            <person name="Mandel J.R."/>
            <person name="Marage G."/>
            <person name="Marchand G."/>
            <person name="Marquand E."/>
            <person name="Bret-Mestries E."/>
            <person name="Morien E."/>
            <person name="Nambeesan S."/>
            <person name="Nguyen T."/>
            <person name="Pegot-Espagnet P."/>
            <person name="Pouilly N."/>
            <person name="Raftis F."/>
            <person name="Sallet E."/>
            <person name="Schiex T."/>
            <person name="Thomas J."/>
            <person name="Vandecasteele C."/>
            <person name="Vares D."/>
            <person name="Vear F."/>
            <person name="Vautrin S."/>
            <person name="Crespi M."/>
            <person name="Mangin B."/>
            <person name="Burke J.M."/>
            <person name="Salse J."/>
            <person name="Munos S."/>
            <person name="Vincourt P."/>
            <person name="Rieseberg L.H."/>
            <person name="Langlade N.B."/>
        </authorList>
    </citation>
    <scope>NUCLEOTIDE SEQUENCE [LARGE SCALE GENOMIC DNA]</scope>
    <source>
        <strain evidence="5">cv. SF193</strain>
        <tissue evidence="3">Leaves</tissue>
    </source>
</reference>
<dbReference type="PANTHER" id="PTHR33474">
    <property type="entry name" value="TRANSMEMBRANE PROTEIN"/>
    <property type="match status" value="1"/>
</dbReference>
<dbReference type="Gramene" id="mRNA:HanXRQr2_Chr05g0195791">
    <property type="protein sequence ID" value="mRNA:HanXRQr2_Chr05g0195791"/>
    <property type="gene ID" value="HanXRQr2_Chr05g0195791"/>
</dbReference>
<protein>
    <recommendedName>
        <fullName evidence="6">Organ specific protein</fullName>
    </recommendedName>
</protein>
<evidence type="ECO:0000313" key="3">
    <source>
        <dbReference type="EMBL" id="KAF5804328.1"/>
    </source>
</evidence>
<evidence type="ECO:0008006" key="6">
    <source>
        <dbReference type="Google" id="ProtNLM"/>
    </source>
</evidence>
<reference evidence="3" key="3">
    <citation type="submission" date="2020-06" db="EMBL/GenBank/DDBJ databases">
        <title>Helianthus annuus Genome sequencing and assembly Release 2.</title>
        <authorList>
            <person name="Gouzy J."/>
            <person name="Langlade N."/>
            <person name="Munos S."/>
        </authorList>
    </citation>
    <scope>NUCLEOTIDE SEQUENCE</scope>
    <source>
        <tissue evidence="3">Leaves</tissue>
    </source>
</reference>
<evidence type="ECO:0000313" key="5">
    <source>
        <dbReference type="Proteomes" id="UP000215914"/>
    </source>
</evidence>
<dbReference type="EMBL" id="MNCJ02000320">
    <property type="protein sequence ID" value="KAF5804328.1"/>
    <property type="molecule type" value="Genomic_DNA"/>
</dbReference>
<feature type="compositionally biased region" description="Basic and acidic residues" evidence="1">
    <location>
        <begin position="75"/>
        <end position="86"/>
    </location>
</feature>
<reference evidence="4" key="2">
    <citation type="submission" date="2017-02" db="EMBL/GenBank/DDBJ databases">
        <title>Sunflower complete genome.</title>
        <authorList>
            <person name="Langlade N."/>
            <person name="Munos S."/>
        </authorList>
    </citation>
    <scope>NUCLEOTIDE SEQUENCE [LARGE SCALE GENOMIC DNA]</scope>
    <source>
        <tissue evidence="4">Leaves</tissue>
    </source>
</reference>
<feature type="signal peptide" evidence="2">
    <location>
        <begin position="1"/>
        <end position="24"/>
    </location>
</feature>
<evidence type="ECO:0000256" key="1">
    <source>
        <dbReference type="SAM" id="MobiDB-lite"/>
    </source>
</evidence>
<evidence type="ECO:0000313" key="4">
    <source>
        <dbReference type="EMBL" id="OTG24042.1"/>
    </source>
</evidence>
<dbReference type="InParanoid" id="A0A251UMQ4"/>
<dbReference type="AlphaFoldDB" id="A0A251UMQ4"/>
<gene>
    <name evidence="4" type="ORF">HannXRQ_Chr05g0132261</name>
    <name evidence="3" type="ORF">HanXRQr2_Chr05g0195791</name>
</gene>
<sequence length="86" mass="9598">MKGGFVCCILLLILGFIFSSSTDASRDSQWMVSLPEIHFQNKIDPTNDKENMGYVESTTRRLDLENMDYGGTGANDRHDPKSPGRA</sequence>
<dbReference type="PANTHER" id="PTHR33474:SF28">
    <property type="entry name" value="OS01G0815400 PROTEIN"/>
    <property type="match status" value="1"/>
</dbReference>
<evidence type="ECO:0000256" key="2">
    <source>
        <dbReference type="SAM" id="SignalP"/>
    </source>
</evidence>
<dbReference type="Proteomes" id="UP000215914">
    <property type="component" value="Chromosome 5"/>
</dbReference>
<keyword evidence="5" id="KW-1185">Reference proteome</keyword>
<name>A0A251UMQ4_HELAN</name>
<feature type="chain" id="PRO_5012603377" description="Organ specific protein" evidence="2">
    <location>
        <begin position="25"/>
        <end position="86"/>
    </location>
</feature>
<feature type="region of interest" description="Disordered" evidence="1">
    <location>
        <begin position="65"/>
        <end position="86"/>
    </location>
</feature>
<keyword evidence="2" id="KW-0732">Signal</keyword>
<proteinExistence type="predicted"/>